<dbReference type="InterPro" id="IPR047111">
    <property type="entry name" value="YbaP-like"/>
</dbReference>
<gene>
    <name evidence="1" type="ORF">KJI95_06450</name>
</gene>
<dbReference type="InterPro" id="IPR002816">
    <property type="entry name" value="TraB/PrgY/GumN_fam"/>
</dbReference>
<dbReference type="PANTHER" id="PTHR40590:SF1">
    <property type="entry name" value="CYTOPLASMIC PROTEIN"/>
    <property type="match status" value="1"/>
</dbReference>
<name>A0ABS5V166_9GAMM</name>
<evidence type="ECO:0000313" key="2">
    <source>
        <dbReference type="Proteomes" id="UP001195903"/>
    </source>
</evidence>
<accession>A0ABS5V166</accession>
<sequence>MATSLTSGGVWLAGLVLWGLSGIAGATENDRPPFYQFEHGGKKVSLLGSIHLGKADFYPLPAVIETAFASSAALVVEADIGASPAEAQKLLTQYAVKPSKPDAKTAALLGGYCSAQQQVCSAIAAYSPWLQASQITVMRFTALGYSAELGVDMQLLERARGNKTIVELEGMEFQFALMSSLDDTHQWAMVREAIDASDADITELVTHWRSGNVAELDRMVRESMAEEGDNTLLNVMMRDRNKRMADTLLNLLAQKDAPSELMVVVGAGHLVGEESLVSYLSERGIKVTSPLGHCADAVCR</sequence>
<dbReference type="Proteomes" id="UP001195903">
    <property type="component" value="Unassembled WGS sequence"/>
</dbReference>
<dbReference type="PANTHER" id="PTHR40590">
    <property type="entry name" value="CYTOPLASMIC PROTEIN-RELATED"/>
    <property type="match status" value="1"/>
</dbReference>
<dbReference type="Pfam" id="PF01963">
    <property type="entry name" value="TraB_PrgY_gumN"/>
    <property type="match status" value="1"/>
</dbReference>
<dbReference type="RefSeq" id="WP_214506367.1">
    <property type="nucleotide sequence ID" value="NZ_JAHEPS010000002.1"/>
</dbReference>
<organism evidence="1 2">
    <name type="scientific">Shewanella jiangmenensis</name>
    <dbReference type="NCBI Taxonomy" id="2837387"/>
    <lineage>
        <taxon>Bacteria</taxon>
        <taxon>Pseudomonadati</taxon>
        <taxon>Pseudomonadota</taxon>
        <taxon>Gammaproteobacteria</taxon>
        <taxon>Alteromonadales</taxon>
        <taxon>Shewanellaceae</taxon>
        <taxon>Shewanella</taxon>
    </lineage>
</organism>
<reference evidence="1 2" key="1">
    <citation type="submission" date="2021-05" db="EMBL/GenBank/DDBJ databases">
        <title>Shewanella sp. JM162201.</title>
        <authorList>
            <person name="Xu S."/>
            <person name="Li A."/>
        </authorList>
    </citation>
    <scope>NUCLEOTIDE SEQUENCE [LARGE SCALE GENOMIC DNA]</scope>
    <source>
        <strain evidence="1 2">JM162201</strain>
    </source>
</reference>
<evidence type="ECO:0000313" key="1">
    <source>
        <dbReference type="EMBL" id="MBT1444165.1"/>
    </source>
</evidence>
<keyword evidence="2" id="KW-1185">Reference proteome</keyword>
<dbReference type="CDD" id="cd14789">
    <property type="entry name" value="Tiki"/>
    <property type="match status" value="1"/>
</dbReference>
<dbReference type="EMBL" id="JAHEPS010000002">
    <property type="protein sequence ID" value="MBT1444165.1"/>
    <property type="molecule type" value="Genomic_DNA"/>
</dbReference>
<proteinExistence type="predicted"/>
<protein>
    <submittedName>
        <fullName evidence="1">TraB/GumN family protein</fullName>
    </submittedName>
</protein>
<comment type="caution">
    <text evidence="1">The sequence shown here is derived from an EMBL/GenBank/DDBJ whole genome shotgun (WGS) entry which is preliminary data.</text>
</comment>